<comment type="caution">
    <text evidence="1">The sequence shown here is derived from an EMBL/GenBank/DDBJ whole genome shotgun (WGS) entry which is preliminary data.</text>
</comment>
<gene>
    <name evidence="1" type="ORF">HDG40_001550</name>
</gene>
<dbReference type="OrthoDB" id="9152922at2"/>
<reference evidence="1 2" key="1">
    <citation type="submission" date="2020-08" db="EMBL/GenBank/DDBJ databases">
        <title>Genomic Encyclopedia of Type Strains, Phase IV (KMG-V): Genome sequencing to study the core and pangenomes of soil and plant-associated prokaryotes.</title>
        <authorList>
            <person name="Whitman W."/>
        </authorList>
    </citation>
    <scope>NUCLEOTIDE SEQUENCE [LARGE SCALE GENOMIC DNA]</scope>
    <source>
        <strain evidence="1 2">JPY158</strain>
    </source>
</reference>
<dbReference type="Pfam" id="PF11811">
    <property type="entry name" value="DUF3331"/>
    <property type="match status" value="1"/>
</dbReference>
<evidence type="ECO:0000313" key="1">
    <source>
        <dbReference type="EMBL" id="MBB5423408.1"/>
    </source>
</evidence>
<dbReference type="InterPro" id="IPR021769">
    <property type="entry name" value="DUF3331"/>
</dbReference>
<sequence>MILEQSDICDPWARTVVLLGQLSGELPMNGEASVTPLFKPAMHNLSTAPVAGVTVRLLERSTATRVTLAWSDPSRCAYHDQEWQLTRARHSGVCAISGMKIRRGEVVYRPRATRPRMPLNADAMIHPIALQGDQ</sequence>
<protein>
    <submittedName>
        <fullName evidence="1">Uncharacterized protein</fullName>
    </submittedName>
</protein>
<dbReference type="AlphaFoldDB" id="A0A6I1Q8J7"/>
<name>A0A6I1Q8J7_PARAM</name>
<evidence type="ECO:0000313" key="2">
    <source>
        <dbReference type="Proteomes" id="UP000592780"/>
    </source>
</evidence>
<dbReference type="RefSeq" id="WP_084598348.1">
    <property type="nucleotide sequence ID" value="NZ_JBNDLR010000003.1"/>
</dbReference>
<organism evidence="1 2">
    <name type="scientific">Paraburkholderia atlantica</name>
    <dbReference type="NCBI Taxonomy" id="2654982"/>
    <lineage>
        <taxon>Bacteria</taxon>
        <taxon>Pseudomonadati</taxon>
        <taxon>Pseudomonadota</taxon>
        <taxon>Betaproteobacteria</taxon>
        <taxon>Burkholderiales</taxon>
        <taxon>Burkholderiaceae</taxon>
        <taxon>Paraburkholderia</taxon>
    </lineage>
</organism>
<accession>A0A6I1Q8J7</accession>
<proteinExistence type="predicted"/>
<dbReference type="EMBL" id="JACHDD010000002">
    <property type="protein sequence ID" value="MBB5423408.1"/>
    <property type="molecule type" value="Genomic_DNA"/>
</dbReference>
<dbReference type="Proteomes" id="UP000592780">
    <property type="component" value="Unassembled WGS sequence"/>
</dbReference>
<keyword evidence="2" id="KW-1185">Reference proteome</keyword>